<keyword evidence="2" id="KW-0732">Signal</keyword>
<gene>
    <name evidence="3" type="ORF">OGAPHI_003046</name>
</gene>
<evidence type="ECO:0000313" key="3">
    <source>
        <dbReference type="EMBL" id="KAH3667397.1"/>
    </source>
</evidence>
<protein>
    <recommendedName>
        <fullName evidence="5">Secreted protein</fullName>
    </recommendedName>
</protein>
<evidence type="ECO:0000256" key="1">
    <source>
        <dbReference type="SAM" id="MobiDB-lite"/>
    </source>
</evidence>
<evidence type="ECO:0000256" key="2">
    <source>
        <dbReference type="SAM" id="SignalP"/>
    </source>
</evidence>
<dbReference type="RefSeq" id="XP_046062209.1">
    <property type="nucleotide sequence ID" value="XM_046203982.1"/>
</dbReference>
<reference evidence="3" key="1">
    <citation type="journal article" date="2021" name="Open Biol.">
        <title>Shared evolutionary footprints suggest mitochondrial oxidative damage underlies multiple complex I losses in fungi.</title>
        <authorList>
            <person name="Schikora-Tamarit M.A."/>
            <person name="Marcet-Houben M."/>
            <person name="Nosek J."/>
            <person name="Gabaldon T."/>
        </authorList>
    </citation>
    <scope>NUCLEOTIDE SEQUENCE</scope>
    <source>
        <strain evidence="3">CBS6075</strain>
    </source>
</reference>
<feature type="region of interest" description="Disordered" evidence="1">
    <location>
        <begin position="67"/>
        <end position="92"/>
    </location>
</feature>
<proteinExistence type="predicted"/>
<dbReference type="GeneID" id="70235013"/>
<evidence type="ECO:0008006" key="5">
    <source>
        <dbReference type="Google" id="ProtNLM"/>
    </source>
</evidence>
<feature type="signal peptide" evidence="2">
    <location>
        <begin position="1"/>
        <end position="23"/>
    </location>
</feature>
<organism evidence="3 4">
    <name type="scientific">Ogataea philodendri</name>
    <dbReference type="NCBI Taxonomy" id="1378263"/>
    <lineage>
        <taxon>Eukaryota</taxon>
        <taxon>Fungi</taxon>
        <taxon>Dikarya</taxon>
        <taxon>Ascomycota</taxon>
        <taxon>Saccharomycotina</taxon>
        <taxon>Pichiomycetes</taxon>
        <taxon>Pichiales</taxon>
        <taxon>Pichiaceae</taxon>
        <taxon>Ogataea</taxon>
    </lineage>
</organism>
<dbReference type="AlphaFoldDB" id="A0A9P8P8N8"/>
<feature type="chain" id="PRO_5040335642" description="Secreted protein" evidence="2">
    <location>
        <begin position="24"/>
        <end position="162"/>
    </location>
</feature>
<sequence length="162" mass="17799">MAKSALLAACIPSIPLMPTPTWAAWIIETSLAPSPIASNRAFFFRFTRRTTRAFCSGETRQQITALQRTAISRSRSSRSDSKAKPSDFPSMTKANELMSSCDNWLLRKISALSSKFSLVSRLDSSFTINRFMSSLSSLQLIPMLIAVSCLSPVNTQTLIPAS</sequence>
<dbReference type="Proteomes" id="UP000769157">
    <property type="component" value="Unassembled WGS sequence"/>
</dbReference>
<comment type="caution">
    <text evidence="3">The sequence shown here is derived from an EMBL/GenBank/DDBJ whole genome shotgun (WGS) entry which is preliminary data.</text>
</comment>
<dbReference type="EMBL" id="JAEUBE010000183">
    <property type="protein sequence ID" value="KAH3667397.1"/>
    <property type="molecule type" value="Genomic_DNA"/>
</dbReference>
<evidence type="ECO:0000313" key="4">
    <source>
        <dbReference type="Proteomes" id="UP000769157"/>
    </source>
</evidence>
<keyword evidence="4" id="KW-1185">Reference proteome</keyword>
<accession>A0A9P8P8N8</accession>
<reference evidence="3" key="2">
    <citation type="submission" date="2021-01" db="EMBL/GenBank/DDBJ databases">
        <authorList>
            <person name="Schikora-Tamarit M.A."/>
        </authorList>
    </citation>
    <scope>NUCLEOTIDE SEQUENCE</scope>
    <source>
        <strain evidence="3">CBS6075</strain>
    </source>
</reference>
<name>A0A9P8P8N8_9ASCO</name>